<protein>
    <submittedName>
        <fullName evidence="3">EAL and modified HD-GYP domain-containing signal transduction protein</fullName>
    </submittedName>
</protein>
<dbReference type="EMBL" id="JAUSUE010000007">
    <property type="protein sequence ID" value="MDQ0203566.1"/>
    <property type="molecule type" value="Genomic_DNA"/>
</dbReference>
<dbReference type="InterPro" id="IPR035919">
    <property type="entry name" value="EAL_sf"/>
</dbReference>
<dbReference type="PIRSF" id="PIRSF003180">
    <property type="entry name" value="DiGMPpdiest_YuxH"/>
    <property type="match status" value="1"/>
</dbReference>
<feature type="domain" description="HDOD" evidence="2">
    <location>
        <begin position="199"/>
        <end position="387"/>
    </location>
</feature>
<dbReference type="PANTHER" id="PTHR33525:SF4">
    <property type="entry name" value="CYCLIC DI-GMP PHOSPHODIESTERASE CDGJ"/>
    <property type="match status" value="1"/>
</dbReference>
<evidence type="ECO:0000313" key="3">
    <source>
        <dbReference type="EMBL" id="MDQ0203566.1"/>
    </source>
</evidence>
<dbReference type="InterPro" id="IPR013976">
    <property type="entry name" value="HDOD"/>
</dbReference>
<dbReference type="PROSITE" id="PS51833">
    <property type="entry name" value="HDOD"/>
    <property type="match status" value="1"/>
</dbReference>
<dbReference type="Pfam" id="PF08668">
    <property type="entry name" value="HDOD"/>
    <property type="match status" value="1"/>
</dbReference>
<evidence type="ECO:0000259" key="2">
    <source>
        <dbReference type="PROSITE" id="PS51833"/>
    </source>
</evidence>
<dbReference type="PROSITE" id="PS50883">
    <property type="entry name" value="EAL"/>
    <property type="match status" value="1"/>
</dbReference>
<keyword evidence="4" id="KW-1185">Reference proteome</keyword>
<evidence type="ECO:0000259" key="1">
    <source>
        <dbReference type="PROSITE" id="PS50883"/>
    </source>
</evidence>
<dbReference type="Gene3D" id="3.20.20.450">
    <property type="entry name" value="EAL domain"/>
    <property type="match status" value="1"/>
</dbReference>
<dbReference type="RefSeq" id="WP_307223629.1">
    <property type="nucleotide sequence ID" value="NZ_CP116940.1"/>
</dbReference>
<accession>A0ABT9Y7R4</accession>
<organism evidence="3 4">
    <name type="scientific">Pectinatus haikarae</name>
    <dbReference type="NCBI Taxonomy" id="349096"/>
    <lineage>
        <taxon>Bacteria</taxon>
        <taxon>Bacillati</taxon>
        <taxon>Bacillota</taxon>
        <taxon>Negativicutes</taxon>
        <taxon>Selenomonadales</taxon>
        <taxon>Selenomonadaceae</taxon>
        <taxon>Pectinatus</taxon>
    </lineage>
</organism>
<evidence type="ECO:0000313" key="4">
    <source>
        <dbReference type="Proteomes" id="UP001239167"/>
    </source>
</evidence>
<dbReference type="Gene3D" id="1.10.3210.10">
    <property type="entry name" value="Hypothetical protein af1432"/>
    <property type="match status" value="1"/>
</dbReference>
<dbReference type="PANTHER" id="PTHR33525">
    <property type="match status" value="1"/>
</dbReference>
<dbReference type="InterPro" id="IPR014408">
    <property type="entry name" value="dGMP_Pdiesterase_EAL/HD-GYP"/>
</dbReference>
<comment type="caution">
    <text evidence="3">The sequence shown here is derived from an EMBL/GenBank/DDBJ whole genome shotgun (WGS) entry which is preliminary data.</text>
</comment>
<gene>
    <name evidence="3" type="ORF">J2S01_001282</name>
</gene>
<dbReference type="InterPro" id="IPR052340">
    <property type="entry name" value="RNase_Y/CdgJ"/>
</dbReference>
<dbReference type="SMART" id="SM00052">
    <property type="entry name" value="EAL"/>
    <property type="match status" value="1"/>
</dbReference>
<dbReference type="Pfam" id="PF00563">
    <property type="entry name" value="EAL"/>
    <property type="match status" value="1"/>
</dbReference>
<dbReference type="Proteomes" id="UP001239167">
    <property type="component" value="Unassembled WGS sequence"/>
</dbReference>
<dbReference type="InterPro" id="IPR001633">
    <property type="entry name" value="EAL_dom"/>
</dbReference>
<proteinExistence type="predicted"/>
<reference evidence="3 4" key="1">
    <citation type="submission" date="2023-07" db="EMBL/GenBank/DDBJ databases">
        <title>Genomic Encyclopedia of Type Strains, Phase IV (KMG-IV): sequencing the most valuable type-strain genomes for metagenomic binning, comparative biology and taxonomic classification.</title>
        <authorList>
            <person name="Goeker M."/>
        </authorList>
    </citation>
    <scope>NUCLEOTIDE SEQUENCE [LARGE SCALE GENOMIC DNA]</scope>
    <source>
        <strain evidence="3 4">DSM 16980</strain>
    </source>
</reference>
<name>A0ABT9Y7R4_9FIRM</name>
<sequence length="411" mass="46976">MNVYVARQPILNQSKETVAYELLFRDGLQNSMNYKINGYAATQKILSNSMVAFGIGKLASNKKVFVNFTEQNITNGDVELLPPEMVVIEILENTEPTAPLLAKCKELKDNGYTFALDDFVFEPKYQPFIDLADIVKIDFLITNTAEEREKIRYIIPQHIKLLAEKVETQQEYTQALSFGYELFQGYFFCKPVIISEKTARVDITAQFMLMREMNSAHVDINRIEDIIKNDLSLIHKLLKYINSPYIGIPNEVRNLRQAIALLGINGVRNWVNLVCIRDLSSEKPNELFVILLIRAKFCELAAENIPAKNSEKDTAFLIGMLSLSDVVLDQPIEKVIDELGLAPEIKAALLFRQNDLGQLLNMVTDYEHGDWEKVKNWCHENNFSEELLASLYNEVIHWATKMNEDINGSIQ</sequence>
<feature type="domain" description="EAL" evidence="1">
    <location>
        <begin position="1"/>
        <end position="205"/>
    </location>
</feature>
<dbReference type="SUPFAM" id="SSF109604">
    <property type="entry name" value="HD-domain/PDEase-like"/>
    <property type="match status" value="1"/>
</dbReference>
<dbReference type="SUPFAM" id="SSF141868">
    <property type="entry name" value="EAL domain-like"/>
    <property type="match status" value="1"/>
</dbReference>